<dbReference type="AlphaFoldDB" id="A0A485M6J8"/>
<sequence>MGKEVNTINKKLIVIALTAALVFLVSLGSAWAAPVDCCPDGSPASKYPMRVYVYDTENNNPVRSAAVTISGPSFSVTNYTAKNGWTPVVRKINLDGDYTITVQKSGYSPVTETHSMSGGDYVCEPYIFNIGLGAPCEHSLQVCVYNADTGASISGASVTLSGPGSYSAKKTTGSNGCTAVFDGDLQTGTYTANVSAAGYISGSATVTVSPEDCDLVMLPVELEPCEPSLQVCVSDADTGNPISGASVTLSGPGSYSAGSTTGSDGCTGIFNGDLLTGTYTANVTAAGYASDSATVTIGPDDCGLVTLPVELEPCEPSLKVCVYDADTGAPVSGASVTLSGPGSYSAGGLTGSNGCTGTFTGSLQAGAYTANVVADNYLPGNAAGTINQDECGLVEIRVDLLRCERSLQVCVQDKATGDPIPGAYVLIQGPSSYSADDSTSDDGCTGVFDNIKAGGYTVRAIASGYSSNSVSFNIGYNDCGRKDIIIELEEKQCEGRFLQVNVYSGSTPVSGATVDVTGPDSYSAAGVTDSSGKVQFDRNLPDGEYAVKVNKTGYFQGTATATITRDYCGTLMVRVNLTLCSVNCDNNSFRTYVYDEDTGNPIRTAVVTIAGPNYTVVSYTDKKGWTPLVLGAKLPGTYTITATKSGYSAGSVSVQYEDYCGQQIVNSIGLKKD</sequence>
<protein>
    <submittedName>
        <fullName evidence="1">Putative Alpha-2-macroglobulin MG1 domain protein</fullName>
    </submittedName>
</protein>
<name>A0A485M6J8_9ZZZZ</name>
<dbReference type="Gene3D" id="2.60.40.1120">
    <property type="entry name" value="Carboxypeptidase-like, regulatory domain"/>
    <property type="match status" value="7"/>
</dbReference>
<dbReference type="SUPFAM" id="SSF49478">
    <property type="entry name" value="Cna protein B-type domain"/>
    <property type="match status" value="4"/>
</dbReference>
<dbReference type="EMBL" id="CAADRN010000402">
    <property type="protein sequence ID" value="VFU19691.1"/>
    <property type="molecule type" value="Genomic_DNA"/>
</dbReference>
<proteinExistence type="predicted"/>
<reference evidence="1" key="1">
    <citation type="submission" date="2019-03" db="EMBL/GenBank/DDBJ databases">
        <authorList>
            <person name="Hao L."/>
        </authorList>
    </citation>
    <scope>NUCLEOTIDE SEQUENCE</scope>
</reference>
<evidence type="ECO:0000313" key="1">
    <source>
        <dbReference type="EMBL" id="VFU19691.1"/>
    </source>
</evidence>
<accession>A0A485M6J8</accession>
<dbReference type="Pfam" id="PF13620">
    <property type="entry name" value="CarboxypepD_reg"/>
    <property type="match status" value="1"/>
</dbReference>
<organism evidence="1">
    <name type="scientific">anaerobic digester metagenome</name>
    <dbReference type="NCBI Taxonomy" id="1263854"/>
    <lineage>
        <taxon>unclassified sequences</taxon>
        <taxon>metagenomes</taxon>
        <taxon>ecological metagenomes</taxon>
    </lineage>
</organism>
<dbReference type="SUPFAM" id="SSF49464">
    <property type="entry name" value="Carboxypeptidase regulatory domain-like"/>
    <property type="match status" value="3"/>
</dbReference>
<dbReference type="InterPro" id="IPR008969">
    <property type="entry name" value="CarboxyPept-like_regulatory"/>
</dbReference>
<gene>
    <name evidence="1" type="ORF">SCFA_970002</name>
</gene>